<dbReference type="SUPFAM" id="SSF69000">
    <property type="entry name" value="FAD-dependent thiol oxidase"/>
    <property type="match status" value="1"/>
</dbReference>
<keyword evidence="2 6" id="KW-0285">Flavoprotein</keyword>
<evidence type="ECO:0000256" key="1">
    <source>
        <dbReference type="ARBA" id="ARBA00001974"/>
    </source>
</evidence>
<organism evidence="9 10">
    <name type="scientific">Smittium culicis</name>
    <dbReference type="NCBI Taxonomy" id="133412"/>
    <lineage>
        <taxon>Eukaryota</taxon>
        <taxon>Fungi</taxon>
        <taxon>Fungi incertae sedis</taxon>
        <taxon>Zoopagomycota</taxon>
        <taxon>Kickxellomycotina</taxon>
        <taxon>Harpellomycetes</taxon>
        <taxon>Harpellales</taxon>
        <taxon>Legeriomycetaceae</taxon>
        <taxon>Smittium</taxon>
    </lineage>
</organism>
<feature type="region of interest" description="Disordered" evidence="7">
    <location>
        <begin position="32"/>
        <end position="52"/>
    </location>
</feature>
<evidence type="ECO:0000256" key="6">
    <source>
        <dbReference type="RuleBase" id="RU371123"/>
    </source>
</evidence>
<dbReference type="InterPro" id="IPR036774">
    <property type="entry name" value="ERV/ALR_sulphydryl_oxid_sf"/>
</dbReference>
<evidence type="ECO:0000256" key="2">
    <source>
        <dbReference type="ARBA" id="ARBA00022630"/>
    </source>
</evidence>
<gene>
    <name evidence="9" type="ORF">AYI69_g3881</name>
</gene>
<dbReference type="InterPro" id="IPR039799">
    <property type="entry name" value="ALR/ERV"/>
</dbReference>
<dbReference type="GO" id="GO:0016971">
    <property type="term" value="F:flavin-dependent sulfhydryl oxidase activity"/>
    <property type="evidence" value="ECO:0007669"/>
    <property type="project" value="InterPro"/>
</dbReference>
<dbReference type="EMBL" id="LSSM01001399">
    <property type="protein sequence ID" value="OMJ26712.1"/>
    <property type="molecule type" value="Genomic_DNA"/>
</dbReference>
<keyword evidence="5" id="KW-1015">Disulfide bond</keyword>
<dbReference type="Proteomes" id="UP000187429">
    <property type="component" value="Unassembled WGS sequence"/>
</dbReference>
<evidence type="ECO:0000313" key="9">
    <source>
        <dbReference type="EMBL" id="OMJ26712.1"/>
    </source>
</evidence>
<dbReference type="PANTHER" id="PTHR12645:SF1">
    <property type="entry name" value="FAD-LINKED SULFHYDRYL OXIDASE ERV2"/>
    <property type="match status" value="1"/>
</dbReference>
<evidence type="ECO:0000256" key="4">
    <source>
        <dbReference type="ARBA" id="ARBA00023002"/>
    </source>
</evidence>
<evidence type="ECO:0000259" key="8">
    <source>
        <dbReference type="PROSITE" id="PS51324"/>
    </source>
</evidence>
<comment type="catalytic activity">
    <reaction evidence="6">
        <text>2 R'C(R)SH + O2 = R'C(R)S-S(R)CR' + H2O2</text>
        <dbReference type="Rhea" id="RHEA:17357"/>
        <dbReference type="ChEBI" id="CHEBI:15379"/>
        <dbReference type="ChEBI" id="CHEBI:16240"/>
        <dbReference type="ChEBI" id="CHEBI:16520"/>
        <dbReference type="ChEBI" id="CHEBI:17412"/>
        <dbReference type="EC" id="1.8.3.2"/>
    </reaction>
</comment>
<dbReference type="GO" id="GO:0005739">
    <property type="term" value="C:mitochondrion"/>
    <property type="evidence" value="ECO:0007669"/>
    <property type="project" value="TreeGrafter"/>
</dbReference>
<dbReference type="PANTHER" id="PTHR12645">
    <property type="entry name" value="ALR/ERV"/>
    <property type="match status" value="1"/>
</dbReference>
<sequence length="160" mass="17658">MVYPKRILFATALVTFLLILLFTGTFETPKSVMTEPKDSSKMNADATPPETTTTTATAAAAASKDRVAATNGMFPQIDEGSALMGKMANETLRKQLGNSTWYTLHVGSRDEFEQWLCTFHNAVNTRLGKETVDCSKVHEMYDCGCGPDLVRYKPKPEPQN</sequence>
<keyword evidence="10" id="KW-1185">Reference proteome</keyword>
<proteinExistence type="predicted"/>
<dbReference type="GO" id="GO:0050660">
    <property type="term" value="F:flavin adenine dinucleotide binding"/>
    <property type="evidence" value="ECO:0007669"/>
    <property type="project" value="TreeGrafter"/>
</dbReference>
<dbReference type="Pfam" id="PF04777">
    <property type="entry name" value="Evr1_Alr"/>
    <property type="match status" value="1"/>
</dbReference>
<evidence type="ECO:0000256" key="5">
    <source>
        <dbReference type="ARBA" id="ARBA00023157"/>
    </source>
</evidence>
<keyword evidence="3 6" id="KW-0274">FAD</keyword>
<dbReference type="InterPro" id="IPR017905">
    <property type="entry name" value="ERV/ALR_sulphydryl_oxidase"/>
</dbReference>
<dbReference type="AlphaFoldDB" id="A0A1R1YII6"/>
<dbReference type="EC" id="1.8.3.2" evidence="6"/>
<reference evidence="10" key="1">
    <citation type="submission" date="2017-01" db="EMBL/GenBank/DDBJ databases">
        <authorList>
            <person name="Wang Y."/>
            <person name="White M."/>
            <person name="Kvist S."/>
            <person name="Moncalvo J.-M."/>
        </authorList>
    </citation>
    <scope>NUCLEOTIDE SEQUENCE [LARGE SCALE GENOMIC DNA]</scope>
    <source>
        <strain evidence="10">ID-206-W2</strain>
    </source>
</reference>
<name>A0A1R1YII6_9FUNG</name>
<protein>
    <recommendedName>
        <fullName evidence="6">Sulfhydryl oxidase</fullName>
        <ecNumber evidence="6">1.8.3.2</ecNumber>
    </recommendedName>
</protein>
<comment type="cofactor">
    <cofactor evidence="1 6">
        <name>FAD</name>
        <dbReference type="ChEBI" id="CHEBI:57692"/>
    </cofactor>
</comment>
<evidence type="ECO:0000256" key="7">
    <source>
        <dbReference type="SAM" id="MobiDB-lite"/>
    </source>
</evidence>
<evidence type="ECO:0000256" key="3">
    <source>
        <dbReference type="ARBA" id="ARBA00022827"/>
    </source>
</evidence>
<dbReference type="PROSITE" id="PS51324">
    <property type="entry name" value="ERV_ALR"/>
    <property type="match status" value="1"/>
</dbReference>
<feature type="domain" description="ERV/ALR sulfhydryl oxidase" evidence="8">
    <location>
        <begin position="1"/>
        <end position="141"/>
    </location>
</feature>
<dbReference type="OrthoDB" id="59470at2759"/>
<comment type="caution">
    <text evidence="9">The sequence shown here is derived from an EMBL/GenBank/DDBJ whole genome shotgun (WGS) entry which is preliminary data.</text>
</comment>
<accession>A0A1R1YII6</accession>
<evidence type="ECO:0000313" key="10">
    <source>
        <dbReference type="Proteomes" id="UP000187429"/>
    </source>
</evidence>
<keyword evidence="4 6" id="KW-0560">Oxidoreductase</keyword>
<dbReference type="Gene3D" id="1.20.120.310">
    <property type="entry name" value="ERV/ALR sulfhydryl oxidase domain"/>
    <property type="match status" value="1"/>
</dbReference>